<feature type="transmembrane region" description="Helical" evidence="1">
    <location>
        <begin position="12"/>
        <end position="30"/>
    </location>
</feature>
<keyword evidence="1" id="KW-0472">Membrane</keyword>
<evidence type="ECO:0000256" key="1">
    <source>
        <dbReference type="SAM" id="Phobius"/>
    </source>
</evidence>
<accession>A0A367IPQ8</accession>
<dbReference type="AlphaFoldDB" id="A0A367IPQ8"/>
<sequence>HYTDHEGLRCTNLSMVFSIALATFFVDLALQRTAVAMVDTITLLQGNLVEELMIKGIQKGARINGVVI</sequence>
<proteinExistence type="predicted"/>
<keyword evidence="3" id="KW-1185">Reference proteome</keyword>
<protein>
    <submittedName>
        <fullName evidence="2">Uncharacterized protein</fullName>
    </submittedName>
</protein>
<feature type="non-terminal residue" evidence="2">
    <location>
        <position position="1"/>
    </location>
</feature>
<reference evidence="2 3" key="1">
    <citation type="journal article" date="2018" name="G3 (Bethesda)">
        <title>Phylogenetic and Phylogenomic Definition of Rhizopus Species.</title>
        <authorList>
            <person name="Gryganskyi A.P."/>
            <person name="Golan J."/>
            <person name="Dolatabadi S."/>
            <person name="Mondo S."/>
            <person name="Robb S."/>
            <person name="Idnurm A."/>
            <person name="Muszewska A."/>
            <person name="Steczkiewicz K."/>
            <person name="Masonjones S."/>
            <person name="Liao H.L."/>
            <person name="Gajdeczka M.T."/>
            <person name="Anike F."/>
            <person name="Vuek A."/>
            <person name="Anishchenko I.M."/>
            <person name="Voigt K."/>
            <person name="de Hoog G.S."/>
            <person name="Smith M.E."/>
            <person name="Heitman J."/>
            <person name="Vilgalys R."/>
            <person name="Stajich J.E."/>
        </authorList>
    </citation>
    <scope>NUCLEOTIDE SEQUENCE [LARGE SCALE GENOMIC DNA]</scope>
    <source>
        <strain evidence="2 3">LSU 92-RS-03</strain>
    </source>
</reference>
<dbReference type="Proteomes" id="UP000253551">
    <property type="component" value="Unassembled WGS sequence"/>
</dbReference>
<dbReference type="EMBL" id="PJQM01006473">
    <property type="protein sequence ID" value="RCH79619.1"/>
    <property type="molecule type" value="Genomic_DNA"/>
</dbReference>
<keyword evidence="1" id="KW-0812">Transmembrane</keyword>
<organism evidence="2 3">
    <name type="scientific">Rhizopus stolonifer</name>
    <name type="common">Rhizopus nigricans</name>
    <dbReference type="NCBI Taxonomy" id="4846"/>
    <lineage>
        <taxon>Eukaryota</taxon>
        <taxon>Fungi</taxon>
        <taxon>Fungi incertae sedis</taxon>
        <taxon>Mucoromycota</taxon>
        <taxon>Mucoromycotina</taxon>
        <taxon>Mucoromycetes</taxon>
        <taxon>Mucorales</taxon>
        <taxon>Mucorineae</taxon>
        <taxon>Rhizopodaceae</taxon>
        <taxon>Rhizopus</taxon>
    </lineage>
</organism>
<evidence type="ECO:0000313" key="3">
    <source>
        <dbReference type="Proteomes" id="UP000253551"/>
    </source>
</evidence>
<gene>
    <name evidence="2" type="ORF">CU098_008184</name>
</gene>
<evidence type="ECO:0000313" key="2">
    <source>
        <dbReference type="EMBL" id="RCH79619.1"/>
    </source>
</evidence>
<comment type="caution">
    <text evidence="2">The sequence shown here is derived from an EMBL/GenBank/DDBJ whole genome shotgun (WGS) entry which is preliminary data.</text>
</comment>
<keyword evidence="1" id="KW-1133">Transmembrane helix</keyword>
<name>A0A367IPQ8_RHIST</name>